<evidence type="ECO:0000313" key="1">
    <source>
        <dbReference type="EMBL" id="KAJ7987707.1"/>
    </source>
</evidence>
<protein>
    <submittedName>
        <fullName evidence="1">Uncharacterized protein</fullName>
    </submittedName>
</protein>
<evidence type="ECO:0000313" key="2">
    <source>
        <dbReference type="Proteomes" id="UP001157502"/>
    </source>
</evidence>
<keyword evidence="2" id="KW-1185">Reference proteome</keyword>
<organism evidence="1 2">
    <name type="scientific">Dallia pectoralis</name>
    <name type="common">Alaska blackfish</name>
    <dbReference type="NCBI Taxonomy" id="75939"/>
    <lineage>
        <taxon>Eukaryota</taxon>
        <taxon>Metazoa</taxon>
        <taxon>Chordata</taxon>
        <taxon>Craniata</taxon>
        <taxon>Vertebrata</taxon>
        <taxon>Euteleostomi</taxon>
        <taxon>Actinopterygii</taxon>
        <taxon>Neopterygii</taxon>
        <taxon>Teleostei</taxon>
        <taxon>Protacanthopterygii</taxon>
        <taxon>Esociformes</taxon>
        <taxon>Umbridae</taxon>
        <taxon>Dallia</taxon>
    </lineage>
</organism>
<accession>A0ACC2F8T3</accession>
<dbReference type="Proteomes" id="UP001157502">
    <property type="component" value="Chromosome 32"/>
</dbReference>
<reference evidence="1" key="1">
    <citation type="submission" date="2021-05" db="EMBL/GenBank/DDBJ databases">
        <authorList>
            <person name="Pan Q."/>
            <person name="Jouanno E."/>
            <person name="Zahm M."/>
            <person name="Klopp C."/>
            <person name="Cabau C."/>
            <person name="Louis A."/>
            <person name="Berthelot C."/>
            <person name="Parey E."/>
            <person name="Roest Crollius H."/>
            <person name="Montfort J."/>
            <person name="Robinson-Rechavi M."/>
            <person name="Bouchez O."/>
            <person name="Lampietro C."/>
            <person name="Lopez Roques C."/>
            <person name="Donnadieu C."/>
            <person name="Postlethwait J."/>
            <person name="Bobe J."/>
            <person name="Dillon D."/>
            <person name="Chandos A."/>
            <person name="von Hippel F."/>
            <person name="Guiguen Y."/>
        </authorList>
    </citation>
    <scope>NUCLEOTIDE SEQUENCE</scope>
    <source>
        <strain evidence="1">YG-Jan2019</strain>
    </source>
</reference>
<comment type="caution">
    <text evidence="1">The sequence shown here is derived from an EMBL/GenBank/DDBJ whole genome shotgun (WGS) entry which is preliminary data.</text>
</comment>
<name>A0ACC2F8T3_DALPE</name>
<proteinExistence type="predicted"/>
<gene>
    <name evidence="1" type="ORF">DPEC_G00329280</name>
</gene>
<dbReference type="EMBL" id="CM055759">
    <property type="protein sequence ID" value="KAJ7987707.1"/>
    <property type="molecule type" value="Genomic_DNA"/>
</dbReference>
<sequence length="148" mass="16695">MEKLENQLDRLIRRHMGKPENEPERDEPRQRTHGHRTSQVCQFPSCCTVIDPHCTSRPDERYWNEPGSELVCRADQDHLAFPQSRKWIGAGCPQSVVEAQIPRCPAPVTPVGARGVVGSEAALTRIDLEQLTDCYKVGGAQAPRLWQL</sequence>